<keyword evidence="2" id="KW-1003">Cell membrane</keyword>
<gene>
    <name evidence="14" type="ORF">E1283_09615</name>
</gene>
<feature type="chain" id="PRO_5020971799" description="Transporter" evidence="11">
    <location>
        <begin position="40"/>
        <end position="672"/>
    </location>
</feature>
<dbReference type="Pfam" id="PF04234">
    <property type="entry name" value="CopC"/>
    <property type="match status" value="1"/>
</dbReference>
<evidence type="ECO:0000256" key="2">
    <source>
        <dbReference type="ARBA" id="ARBA00022475"/>
    </source>
</evidence>
<feature type="transmembrane region" description="Helical" evidence="10">
    <location>
        <begin position="194"/>
        <end position="216"/>
    </location>
</feature>
<comment type="subcellular location">
    <subcellularLocation>
        <location evidence="1">Cell membrane</location>
        <topology evidence="1">Multi-pass membrane protein</topology>
    </subcellularLocation>
</comment>
<feature type="domain" description="Copper resistance protein D" evidence="13">
    <location>
        <begin position="376"/>
        <end position="451"/>
    </location>
</feature>
<proteinExistence type="predicted"/>
<keyword evidence="8 10" id="KW-0472">Membrane</keyword>
<keyword evidence="6 10" id="KW-1133">Transmembrane helix</keyword>
<dbReference type="Pfam" id="PF05425">
    <property type="entry name" value="CopD"/>
    <property type="match status" value="1"/>
</dbReference>
<dbReference type="InterPro" id="IPR007348">
    <property type="entry name" value="CopC_dom"/>
</dbReference>
<dbReference type="PANTHER" id="PTHR34820:SF4">
    <property type="entry name" value="INNER MEMBRANE PROTEIN YEBZ"/>
    <property type="match status" value="1"/>
</dbReference>
<dbReference type="AlphaFoldDB" id="A0A4R4TFQ2"/>
<evidence type="ECO:0000313" key="14">
    <source>
        <dbReference type="EMBL" id="TDC76508.1"/>
    </source>
</evidence>
<feature type="region of interest" description="Disordered" evidence="9">
    <location>
        <begin position="542"/>
        <end position="586"/>
    </location>
</feature>
<dbReference type="GO" id="GO:0042597">
    <property type="term" value="C:periplasmic space"/>
    <property type="evidence" value="ECO:0007669"/>
    <property type="project" value="InterPro"/>
</dbReference>
<feature type="region of interest" description="Disordered" evidence="9">
    <location>
        <begin position="278"/>
        <end position="297"/>
    </location>
</feature>
<dbReference type="EMBL" id="SMKI01000075">
    <property type="protein sequence ID" value="TDC76508.1"/>
    <property type="molecule type" value="Genomic_DNA"/>
</dbReference>
<dbReference type="Gene3D" id="2.60.40.1220">
    <property type="match status" value="1"/>
</dbReference>
<evidence type="ECO:0000256" key="1">
    <source>
        <dbReference type="ARBA" id="ARBA00004651"/>
    </source>
</evidence>
<feature type="transmembrane region" description="Helical" evidence="10">
    <location>
        <begin position="346"/>
        <end position="366"/>
    </location>
</feature>
<evidence type="ECO:0000256" key="6">
    <source>
        <dbReference type="ARBA" id="ARBA00022989"/>
    </source>
</evidence>
<evidence type="ECO:0000313" key="15">
    <source>
        <dbReference type="Proteomes" id="UP000295345"/>
    </source>
</evidence>
<dbReference type="Proteomes" id="UP000295345">
    <property type="component" value="Unassembled WGS sequence"/>
</dbReference>
<dbReference type="InterPro" id="IPR032694">
    <property type="entry name" value="CopC/D"/>
</dbReference>
<evidence type="ECO:0008006" key="16">
    <source>
        <dbReference type="Google" id="ProtNLM"/>
    </source>
</evidence>
<dbReference type="GO" id="GO:0005886">
    <property type="term" value="C:plasma membrane"/>
    <property type="evidence" value="ECO:0007669"/>
    <property type="project" value="UniProtKB-SubCell"/>
</dbReference>
<feature type="transmembrane region" description="Helical" evidence="10">
    <location>
        <begin position="378"/>
        <end position="398"/>
    </location>
</feature>
<feature type="signal peptide" evidence="11">
    <location>
        <begin position="1"/>
        <end position="39"/>
    </location>
</feature>
<dbReference type="InterPro" id="IPR014756">
    <property type="entry name" value="Ig_E-set"/>
</dbReference>
<dbReference type="OrthoDB" id="5242236at2"/>
<evidence type="ECO:0000256" key="8">
    <source>
        <dbReference type="ARBA" id="ARBA00023136"/>
    </source>
</evidence>
<evidence type="ECO:0000256" key="11">
    <source>
        <dbReference type="SAM" id="SignalP"/>
    </source>
</evidence>
<dbReference type="SUPFAM" id="SSF81296">
    <property type="entry name" value="E set domains"/>
    <property type="match status" value="1"/>
</dbReference>
<evidence type="ECO:0000256" key="9">
    <source>
        <dbReference type="SAM" id="MobiDB-lite"/>
    </source>
</evidence>
<feature type="transmembrane region" description="Helical" evidence="10">
    <location>
        <begin position="162"/>
        <end position="182"/>
    </location>
</feature>
<feature type="compositionally biased region" description="Low complexity" evidence="9">
    <location>
        <begin position="472"/>
        <end position="483"/>
    </location>
</feature>
<keyword evidence="15" id="KW-1185">Reference proteome</keyword>
<dbReference type="PANTHER" id="PTHR34820">
    <property type="entry name" value="INNER MEMBRANE PROTEIN YEBZ"/>
    <property type="match status" value="1"/>
</dbReference>
<feature type="transmembrane region" description="Helical" evidence="10">
    <location>
        <begin position="243"/>
        <end position="263"/>
    </location>
</feature>
<keyword evidence="5 11" id="KW-0732">Signal</keyword>
<dbReference type="GO" id="GO:0006825">
    <property type="term" value="P:copper ion transport"/>
    <property type="evidence" value="ECO:0007669"/>
    <property type="project" value="InterPro"/>
</dbReference>
<keyword evidence="3 10" id="KW-0812">Transmembrane</keyword>
<feature type="transmembrane region" description="Helical" evidence="10">
    <location>
        <begin position="418"/>
        <end position="436"/>
    </location>
</feature>
<reference evidence="14 15" key="1">
    <citation type="submission" date="2019-03" db="EMBL/GenBank/DDBJ databases">
        <title>Draft genome sequences of novel Actinobacteria.</title>
        <authorList>
            <person name="Sahin N."/>
            <person name="Ay H."/>
            <person name="Saygin H."/>
        </authorList>
    </citation>
    <scope>NUCLEOTIDE SEQUENCE [LARGE SCALE GENOMIC DNA]</scope>
    <source>
        <strain evidence="14 15">DSM 41900</strain>
    </source>
</reference>
<feature type="compositionally biased region" description="Basic and acidic residues" evidence="9">
    <location>
        <begin position="484"/>
        <end position="505"/>
    </location>
</feature>
<organism evidence="14 15">
    <name type="scientific">Streptomyces hainanensis</name>
    <dbReference type="NCBI Taxonomy" id="402648"/>
    <lineage>
        <taxon>Bacteria</taxon>
        <taxon>Bacillati</taxon>
        <taxon>Actinomycetota</taxon>
        <taxon>Actinomycetes</taxon>
        <taxon>Kitasatosporales</taxon>
        <taxon>Streptomycetaceae</taxon>
        <taxon>Streptomyces</taxon>
    </lineage>
</organism>
<name>A0A4R4TFQ2_9ACTN</name>
<sequence length="672" mass="68643">MRAMTALPRPLVTLLLGALATAAALAGLLAGAGPAAAHAALDTSTPEDGAVVATAPDEVTLTFTEGVSLGADGIRVLDPDGDRADAGGPTGSGRDHAVALRPGLADGTYTVAWQVVSTDSHPISGAFTFSIGAPSETAVDADAVTTAGDDGLVGLLYDAGRYAAYTGFLLLVGSCVFVLVCWPAAATRRAVQRVTLAGWTILTGATLALLCLRTPYTGSGELADAFDLAGLRDVVGTRTGSALVTRLLLAGAAGLFIALLYGAHARLRAAQEAAAARDADGKDDGNDGNDGDRDEAVEDGRARLRDVTFGLGIGGAILAVGLAATWATAEHAATGRQTAVAIPADVVHLLAVAAWLGGLVTLLAILHDAPDTPPGAAVRRYSALATGSVAALAATGLYQSWRQVGLSWTALTDTSYGRLLLLKVALIATLLVVASVSRRWTHRLADAPASRPGEPTDDAAPETVAVGGEGVAPARARQLARQRAAIDRTARLRSRERARGADPHRAALRRSVLAEAAIAAVLLGVTTALTATPPAHTAAAEAAAADSAAGGGDQDRSAGDPLSLSLPYDTGGEAGRGDARLDISPAATGDNTLHIRLTDPNGRPTNAEEIRVALTLPAEDLGPLRYETLHVDVGHWTVTDLQLPRPGSWDLALTIRTSDIDQTTETTSFTIP</sequence>
<evidence type="ECO:0000256" key="4">
    <source>
        <dbReference type="ARBA" id="ARBA00022723"/>
    </source>
</evidence>
<evidence type="ECO:0000256" key="7">
    <source>
        <dbReference type="ARBA" id="ARBA00023008"/>
    </source>
</evidence>
<dbReference type="InterPro" id="IPR014755">
    <property type="entry name" value="Cu-Rt/internalin_Ig-like"/>
</dbReference>
<dbReference type="GO" id="GO:0005507">
    <property type="term" value="F:copper ion binding"/>
    <property type="evidence" value="ECO:0007669"/>
    <property type="project" value="InterPro"/>
</dbReference>
<keyword evidence="7" id="KW-0186">Copper</keyword>
<accession>A0A4R4TFQ2</accession>
<evidence type="ECO:0000259" key="13">
    <source>
        <dbReference type="Pfam" id="PF05425"/>
    </source>
</evidence>
<protein>
    <recommendedName>
        <fullName evidence="16">Transporter</fullName>
    </recommendedName>
</protein>
<keyword evidence="4" id="KW-0479">Metal-binding</keyword>
<feature type="region of interest" description="Disordered" evidence="9">
    <location>
        <begin position="470"/>
        <end position="505"/>
    </location>
</feature>
<dbReference type="InterPro" id="IPR008457">
    <property type="entry name" value="Cu-R_CopD_dom"/>
</dbReference>
<comment type="caution">
    <text evidence="14">The sequence shown here is derived from an EMBL/GenBank/DDBJ whole genome shotgun (WGS) entry which is preliminary data.</text>
</comment>
<feature type="domain" description="CopC" evidence="12">
    <location>
        <begin position="38"/>
        <end position="131"/>
    </location>
</feature>
<evidence type="ECO:0000256" key="10">
    <source>
        <dbReference type="SAM" id="Phobius"/>
    </source>
</evidence>
<dbReference type="GO" id="GO:0046688">
    <property type="term" value="P:response to copper ion"/>
    <property type="evidence" value="ECO:0007669"/>
    <property type="project" value="InterPro"/>
</dbReference>
<feature type="compositionally biased region" description="Acidic residues" evidence="9">
    <location>
        <begin position="286"/>
        <end position="297"/>
    </location>
</feature>
<evidence type="ECO:0000259" key="12">
    <source>
        <dbReference type="Pfam" id="PF04234"/>
    </source>
</evidence>
<evidence type="ECO:0000256" key="5">
    <source>
        <dbReference type="ARBA" id="ARBA00022729"/>
    </source>
</evidence>
<evidence type="ECO:0000256" key="3">
    <source>
        <dbReference type="ARBA" id="ARBA00022692"/>
    </source>
</evidence>
<feature type="transmembrane region" description="Helical" evidence="10">
    <location>
        <begin position="307"/>
        <end position="326"/>
    </location>
</feature>